<dbReference type="OrthoDB" id="440673at2759"/>
<evidence type="ECO:0000256" key="1">
    <source>
        <dbReference type="ARBA" id="ARBA00004496"/>
    </source>
</evidence>
<dbReference type="Gene3D" id="2.30.29.30">
    <property type="entry name" value="Pleckstrin-homology domain (PH domain)/Phosphotyrosine-binding domain (PTB)"/>
    <property type="match status" value="1"/>
</dbReference>
<reference evidence="5 6" key="1">
    <citation type="submission" date="2020-08" db="EMBL/GenBank/DDBJ databases">
        <authorList>
            <person name="Koutsovoulos G."/>
            <person name="Danchin GJ E."/>
        </authorList>
    </citation>
    <scope>NUCLEOTIDE SEQUENCE [LARGE SCALE GENOMIC DNA]</scope>
</reference>
<dbReference type="EMBL" id="CAJEWN010000589">
    <property type="protein sequence ID" value="CAD2186477.1"/>
    <property type="molecule type" value="Genomic_DNA"/>
</dbReference>
<dbReference type="SUPFAM" id="SSF50729">
    <property type="entry name" value="PH domain-like"/>
    <property type="match status" value="1"/>
</dbReference>
<protein>
    <submittedName>
        <fullName evidence="5">Uncharacterized protein</fullName>
    </submittedName>
</protein>
<dbReference type="InterPro" id="IPR011993">
    <property type="entry name" value="PH-like_dom_sf"/>
</dbReference>
<dbReference type="GO" id="GO:0000290">
    <property type="term" value="P:deadenylation-dependent decapping of nuclear-transcribed mRNA"/>
    <property type="evidence" value="ECO:0007669"/>
    <property type="project" value="InterPro"/>
</dbReference>
<evidence type="ECO:0000313" key="5">
    <source>
        <dbReference type="EMBL" id="CAD2186477.1"/>
    </source>
</evidence>
<comment type="subcellular location">
    <subcellularLocation>
        <location evidence="1">Cytoplasm</location>
    </subcellularLocation>
</comment>
<dbReference type="AlphaFoldDB" id="A0A6V7WHJ4"/>
<dbReference type="PANTHER" id="PTHR16290">
    <property type="entry name" value="TRANSCRIPTION FACTOR SMIF DECAPPING ENZYME DCP1"/>
    <property type="match status" value="1"/>
</dbReference>
<evidence type="ECO:0000313" key="6">
    <source>
        <dbReference type="Proteomes" id="UP000580250"/>
    </source>
</evidence>
<evidence type="ECO:0000256" key="4">
    <source>
        <dbReference type="ARBA" id="ARBA00022664"/>
    </source>
</evidence>
<keyword evidence="3" id="KW-0963">Cytoplasm</keyword>
<dbReference type="GO" id="GO:0008047">
    <property type="term" value="F:enzyme activator activity"/>
    <property type="evidence" value="ECO:0007669"/>
    <property type="project" value="InterPro"/>
</dbReference>
<name>A0A6V7WHJ4_MELEN</name>
<dbReference type="InterPro" id="IPR010334">
    <property type="entry name" value="Dcp1"/>
</dbReference>
<comment type="caution">
    <text evidence="5">The sequence shown here is derived from an EMBL/GenBank/DDBJ whole genome shotgun (WGS) entry which is preliminary data.</text>
</comment>
<comment type="similarity">
    <text evidence="2">Belongs to the DCP1 family.</text>
</comment>
<dbReference type="Pfam" id="PF06058">
    <property type="entry name" value="DCP1"/>
    <property type="match status" value="1"/>
</dbReference>
<proteinExistence type="inferred from homology"/>
<dbReference type="GO" id="GO:0003729">
    <property type="term" value="F:mRNA binding"/>
    <property type="evidence" value="ECO:0007669"/>
    <property type="project" value="TreeGrafter"/>
</dbReference>
<dbReference type="PANTHER" id="PTHR16290:SF0">
    <property type="entry name" value="DECAPPING PROTEIN 1, ISOFORM A"/>
    <property type="match status" value="1"/>
</dbReference>
<keyword evidence="4" id="KW-0507">mRNA processing</keyword>
<evidence type="ECO:0000256" key="3">
    <source>
        <dbReference type="ARBA" id="ARBA00022490"/>
    </source>
</evidence>
<evidence type="ECO:0000256" key="2">
    <source>
        <dbReference type="ARBA" id="ARBA00008778"/>
    </source>
</evidence>
<sequence>MSNNNENKNLQNIQRIDTNACEIILQCTQAAYYEFDLMENNWKTKDQVGPLFVYKRLDYPHYAIMIANRQSLEDFVQPIEETSSLRYDPPYILIHRKDGTIGGIWIYGEDECKRIFASIQKLRDIVVKEEACFISNMKAESAKSPVKTNETSSAKKPDEVIKVAVKTPEKIIEKTTPKKPPEVKTAVKAEVKKTEANANIKISPDGRLNFRPLKTLDPSKLMKKNVKNINAKPPASVELPKQHQQPPPTPKIMSRVQSINNFVREVDLPKTSDIAAAAASVLPEIIQENRRGEILEF</sequence>
<organism evidence="5 6">
    <name type="scientific">Meloidogyne enterolobii</name>
    <name type="common">Root-knot nematode worm</name>
    <name type="synonym">Meloidogyne mayaguensis</name>
    <dbReference type="NCBI Taxonomy" id="390850"/>
    <lineage>
        <taxon>Eukaryota</taxon>
        <taxon>Metazoa</taxon>
        <taxon>Ecdysozoa</taxon>
        <taxon>Nematoda</taxon>
        <taxon>Chromadorea</taxon>
        <taxon>Rhabditida</taxon>
        <taxon>Tylenchina</taxon>
        <taxon>Tylenchomorpha</taxon>
        <taxon>Tylenchoidea</taxon>
        <taxon>Meloidogynidae</taxon>
        <taxon>Meloidogyninae</taxon>
        <taxon>Meloidogyne</taxon>
    </lineage>
</organism>
<dbReference type="Proteomes" id="UP000580250">
    <property type="component" value="Unassembled WGS sequence"/>
</dbReference>
<dbReference type="GO" id="GO:0006397">
    <property type="term" value="P:mRNA processing"/>
    <property type="evidence" value="ECO:0007669"/>
    <property type="project" value="UniProtKB-KW"/>
</dbReference>
<gene>
    <name evidence="5" type="ORF">MENT_LOCUS38981</name>
</gene>
<dbReference type="GO" id="GO:0031087">
    <property type="term" value="P:deadenylation-independent decapping of nuclear-transcribed mRNA"/>
    <property type="evidence" value="ECO:0007669"/>
    <property type="project" value="TreeGrafter"/>
</dbReference>
<accession>A0A6V7WHJ4</accession>
<dbReference type="GO" id="GO:0000932">
    <property type="term" value="C:P-body"/>
    <property type="evidence" value="ECO:0007669"/>
    <property type="project" value="TreeGrafter"/>
</dbReference>
<dbReference type="CDD" id="cd13182">
    <property type="entry name" value="EVH1-like_Dcp1"/>
    <property type="match status" value="1"/>
</dbReference>